<dbReference type="InterPro" id="IPR011009">
    <property type="entry name" value="Kinase-like_dom_sf"/>
</dbReference>
<keyword evidence="1" id="KW-0723">Serine/threonine-protein kinase</keyword>
<protein>
    <recommendedName>
        <fullName evidence="6">Protein kinase domain-containing protein</fullName>
    </recommendedName>
</protein>
<evidence type="ECO:0000256" key="5">
    <source>
        <dbReference type="ARBA" id="ARBA00022840"/>
    </source>
</evidence>
<dbReference type="Proteomes" id="UP000292118">
    <property type="component" value="Chromosome"/>
</dbReference>
<keyword evidence="3" id="KW-0547">Nucleotide-binding</keyword>
<dbReference type="CDD" id="cd04791">
    <property type="entry name" value="LanC_SerThrkinase"/>
    <property type="match status" value="1"/>
</dbReference>
<organism evidence="7 8">
    <name type="scientific">Xylanimonas protaetiae</name>
    <dbReference type="NCBI Taxonomy" id="2509457"/>
    <lineage>
        <taxon>Bacteria</taxon>
        <taxon>Bacillati</taxon>
        <taxon>Actinomycetota</taxon>
        <taxon>Actinomycetes</taxon>
        <taxon>Micrococcales</taxon>
        <taxon>Promicromonosporaceae</taxon>
        <taxon>Xylanimonas</taxon>
    </lineage>
</organism>
<dbReference type="InterPro" id="IPR053524">
    <property type="entry name" value="Aerial_hyphae_peptide-synth"/>
</dbReference>
<keyword evidence="8" id="KW-1185">Reference proteome</keyword>
<dbReference type="AlphaFoldDB" id="A0A4P6F7E7"/>
<keyword evidence="2" id="KW-0808">Transferase</keyword>
<keyword evidence="5" id="KW-0067">ATP-binding</keyword>
<dbReference type="InterPro" id="IPR007822">
    <property type="entry name" value="LANC-like"/>
</dbReference>
<reference evidence="7 8" key="1">
    <citation type="submission" date="2019-01" db="EMBL/GenBank/DDBJ databases">
        <title>Genome sequencing of strain FW10M-9.</title>
        <authorList>
            <person name="Heo J."/>
            <person name="Kim S.-J."/>
            <person name="Kim J.-S."/>
            <person name="Hong S.-B."/>
            <person name="Kwon S.-W."/>
        </authorList>
    </citation>
    <scope>NUCLEOTIDE SEQUENCE [LARGE SCALE GENOMIC DNA]</scope>
    <source>
        <strain evidence="7 8">FW10M-9</strain>
    </source>
</reference>
<dbReference type="KEGG" id="xya:ET471_16400"/>
<dbReference type="Pfam" id="PF00069">
    <property type="entry name" value="Pkinase"/>
    <property type="match status" value="1"/>
</dbReference>
<evidence type="ECO:0000256" key="2">
    <source>
        <dbReference type="ARBA" id="ARBA00022679"/>
    </source>
</evidence>
<dbReference type="Gene3D" id="1.50.10.20">
    <property type="match status" value="1"/>
</dbReference>
<sequence length="915" mass="99338">MCQRVPPRPRAPLTRTMECRQLDPMIAHFATTDALFYDRPSTAADEPSFSVADLDWVGWQHDNREPWSHWHPIGVWLPDQGWKVHVSTVARSADEVLRRVSEFCWTHRLSFKHLEGHAQLATVNAKDADRGSAGKFITVYPEDQERLHLTLTGLDAVVGGMPGPYILSDLRWRNGPVYTRFGAFKKMWTRDDRGQPIPALRHPAGHAVEDPRTAGFTPPPWVPMPNFLERPLASLSDAAPPADFGYDITRVLHYSNAGGVYEARGKNGERVVLKEGRPHAGITPDGRDAATRVSDEEAALLTLAGPDVVAVRDAFTLHGHRFLALEHVEGTPLNAEIARRSPSIHADSTPSDYAAYREWALRISDALSRAVSRLHAAGHVHGDLHPRNVIVRPDGHIVLIDFEMARPATEHTTTLVGAPGFVAPDRRGGTAADRYALACIRAALFTPLTALIPLDSLKARDLLENAMVTYNLDDAWIGAQLADLGLSRRDAGRRGAGHDLARLGPAGDWDTTTQTGIAAVQHRIDRALHWSADLSRVDRLWPGDPQQFHENGMGLAHGAAGVVHALASANLDVPAGALDWLTAAASRPNPTTGERPVGLFDGLAGVAWLHRHHGRTTDADSILDTLRTTDLDSLGPDLYSGLPGLGLLLVAESPRHPELLDRADAIASRLTDYHTTQRPRLDPTVTAHVARTDHAGLMWGASGTALFALRLYERTSDARHLHLAMDALDYDLAHCAVADDGSLQVNEGWRLNPYLASGSVGVGLVAAQALRHAPDPERYVVAIDGITRAASAPFTIESGLFYGRAGMVHYLLALSRLGLATEASAEAVTRHVDQFRLHALRHGDGIGFPGRGLMRMSCDLATGSAGILTALRAHELAAFDPLAPGWSDLVPLLLPTQQPHDADPRAVALTATGRR</sequence>
<dbReference type="InterPro" id="IPR057929">
    <property type="entry name" value="RamC_N"/>
</dbReference>
<feature type="domain" description="Protein kinase" evidence="6">
    <location>
        <begin position="246"/>
        <end position="697"/>
    </location>
</feature>
<evidence type="ECO:0000256" key="3">
    <source>
        <dbReference type="ARBA" id="ARBA00022741"/>
    </source>
</evidence>
<evidence type="ECO:0000313" key="7">
    <source>
        <dbReference type="EMBL" id="QAY71415.1"/>
    </source>
</evidence>
<dbReference type="OrthoDB" id="1492512at2"/>
<name>A0A4P6F7E7_9MICO</name>
<dbReference type="GO" id="GO:0005975">
    <property type="term" value="P:carbohydrate metabolic process"/>
    <property type="evidence" value="ECO:0007669"/>
    <property type="project" value="InterPro"/>
</dbReference>
<dbReference type="Pfam" id="PF25816">
    <property type="entry name" value="RamC_N"/>
    <property type="match status" value="1"/>
</dbReference>
<dbReference type="GO" id="GO:0031179">
    <property type="term" value="P:peptide modification"/>
    <property type="evidence" value="ECO:0007669"/>
    <property type="project" value="InterPro"/>
</dbReference>
<dbReference type="InterPro" id="IPR058053">
    <property type="entry name" value="RamC_C"/>
</dbReference>
<dbReference type="SUPFAM" id="SSF56112">
    <property type="entry name" value="Protein kinase-like (PK-like)"/>
    <property type="match status" value="1"/>
</dbReference>
<evidence type="ECO:0000256" key="1">
    <source>
        <dbReference type="ARBA" id="ARBA00022527"/>
    </source>
</evidence>
<dbReference type="EMBL" id="CP035493">
    <property type="protein sequence ID" value="QAY71415.1"/>
    <property type="molecule type" value="Genomic_DNA"/>
</dbReference>
<gene>
    <name evidence="7" type="ORF">ET471_16400</name>
</gene>
<evidence type="ECO:0000259" key="6">
    <source>
        <dbReference type="PROSITE" id="PS50011"/>
    </source>
</evidence>
<keyword evidence="4" id="KW-0418">Kinase</keyword>
<dbReference type="SMART" id="SM01260">
    <property type="entry name" value="LANC_like"/>
    <property type="match status" value="1"/>
</dbReference>
<dbReference type="Gene3D" id="1.50.10.10">
    <property type="match status" value="1"/>
</dbReference>
<dbReference type="Pfam" id="PF05147">
    <property type="entry name" value="LANC_like"/>
    <property type="match status" value="1"/>
</dbReference>
<dbReference type="Gene3D" id="3.30.200.20">
    <property type="entry name" value="Phosphorylase Kinase, domain 1"/>
    <property type="match status" value="1"/>
</dbReference>
<dbReference type="GO" id="GO:0005524">
    <property type="term" value="F:ATP binding"/>
    <property type="evidence" value="ECO:0007669"/>
    <property type="project" value="UniProtKB-KW"/>
</dbReference>
<dbReference type="Gene3D" id="1.10.510.10">
    <property type="entry name" value="Transferase(Phosphotransferase) domain 1"/>
    <property type="match status" value="1"/>
</dbReference>
<dbReference type="SMART" id="SM00220">
    <property type="entry name" value="S_TKc"/>
    <property type="match status" value="1"/>
</dbReference>
<dbReference type="PROSITE" id="PS50011">
    <property type="entry name" value="PROTEIN_KINASE_DOM"/>
    <property type="match status" value="1"/>
</dbReference>
<evidence type="ECO:0000313" key="8">
    <source>
        <dbReference type="Proteomes" id="UP000292118"/>
    </source>
</evidence>
<accession>A0A4P6F7E7</accession>
<dbReference type="InterPro" id="IPR012341">
    <property type="entry name" value="6hp_glycosidase-like_sf"/>
</dbReference>
<dbReference type="InterPro" id="IPR000719">
    <property type="entry name" value="Prot_kinase_dom"/>
</dbReference>
<dbReference type="SUPFAM" id="SSF158745">
    <property type="entry name" value="LanC-like"/>
    <property type="match status" value="1"/>
</dbReference>
<dbReference type="PANTHER" id="PTHR24351">
    <property type="entry name" value="RIBOSOMAL PROTEIN S6 KINASE"/>
    <property type="match status" value="1"/>
</dbReference>
<proteinExistence type="predicted"/>
<dbReference type="GO" id="GO:0004674">
    <property type="term" value="F:protein serine/threonine kinase activity"/>
    <property type="evidence" value="ECO:0007669"/>
    <property type="project" value="UniProtKB-KW"/>
</dbReference>
<evidence type="ECO:0000256" key="4">
    <source>
        <dbReference type="ARBA" id="ARBA00022777"/>
    </source>
</evidence>
<dbReference type="NCBIfam" id="NF038151">
    <property type="entry name" value="lanthi_synth_III"/>
    <property type="match status" value="1"/>
</dbReference>